<organism evidence="1 2">
    <name type="scientific">Pantherophis guttatus</name>
    <name type="common">Corn snake</name>
    <name type="synonym">Elaphe guttata</name>
    <dbReference type="NCBI Taxonomy" id="94885"/>
    <lineage>
        <taxon>Eukaryota</taxon>
        <taxon>Metazoa</taxon>
        <taxon>Chordata</taxon>
        <taxon>Craniata</taxon>
        <taxon>Vertebrata</taxon>
        <taxon>Euteleostomi</taxon>
        <taxon>Lepidosauria</taxon>
        <taxon>Squamata</taxon>
        <taxon>Bifurcata</taxon>
        <taxon>Unidentata</taxon>
        <taxon>Episquamata</taxon>
        <taxon>Toxicofera</taxon>
        <taxon>Serpentes</taxon>
        <taxon>Colubroidea</taxon>
        <taxon>Colubridae</taxon>
        <taxon>Colubrinae</taxon>
        <taxon>Pantherophis</taxon>
    </lineage>
</organism>
<dbReference type="GeneID" id="132711187"/>
<proteinExistence type="predicted"/>
<dbReference type="Proteomes" id="UP001652622">
    <property type="component" value="Unplaced"/>
</dbReference>
<accession>A0ABM3ZAZ2</accession>
<evidence type="ECO:0000313" key="1">
    <source>
        <dbReference type="Proteomes" id="UP001652622"/>
    </source>
</evidence>
<dbReference type="PANTHER" id="PTHR15562">
    <property type="entry name" value="TP53-TARGET GENE 5 PROTEIN"/>
    <property type="match status" value="1"/>
</dbReference>
<evidence type="ECO:0000313" key="2">
    <source>
        <dbReference type="RefSeq" id="XP_060545543.1"/>
    </source>
</evidence>
<dbReference type="InterPro" id="IPR029290">
    <property type="entry name" value="TP53TG5"/>
</dbReference>
<gene>
    <name evidence="2" type="primary">TP53TG5</name>
</gene>
<sequence>MYSLLRHFEYYGPKFHLKIIDVTNEVPQISNLVQVISQLKRIMKKLVLLKMFKSRNRRIKWLWELANKYLKMLVLEKPSKRSTSILGMSVSSADSLSSNADMVIEPVIDITKVSIDKEVEDDCFPETSLKASTSGCYEALCLKGLPHRFHMPAPRMLCRPSALRWTKPCCTRSCNESLEHIITINYSECQKSYSKLA</sequence>
<dbReference type="Pfam" id="PF15331">
    <property type="entry name" value="TP53IP5"/>
    <property type="match status" value="1"/>
</dbReference>
<protein>
    <submittedName>
        <fullName evidence="2">TP53-target gene 5 protein isoform X1</fullName>
    </submittedName>
</protein>
<dbReference type="PANTHER" id="PTHR15562:SF0">
    <property type="entry name" value="TP53-TARGET GENE 5 PROTEIN"/>
    <property type="match status" value="1"/>
</dbReference>
<name>A0ABM3ZAZ2_PANGU</name>
<dbReference type="RefSeq" id="XP_060545543.1">
    <property type="nucleotide sequence ID" value="XM_060689560.1"/>
</dbReference>
<reference evidence="2" key="1">
    <citation type="submission" date="2025-08" db="UniProtKB">
        <authorList>
            <consortium name="RefSeq"/>
        </authorList>
    </citation>
    <scope>IDENTIFICATION</scope>
    <source>
        <tissue evidence="2">Blood</tissue>
    </source>
</reference>
<keyword evidence="1" id="KW-1185">Reference proteome</keyword>